<keyword evidence="6" id="KW-0235">DNA replication</keyword>
<dbReference type="SUPFAM" id="SSF56300">
    <property type="entry name" value="Metallo-dependent phosphatases"/>
    <property type="match status" value="1"/>
</dbReference>
<comment type="function">
    <text evidence="6">SbcCD cleaves DNA hairpin structures. These structures can inhibit DNA replication and are intermediates in certain DNA recombination reactions. The complex acts as a 3'-&gt;5' double strand exonuclease that can open hairpins. It also has a 5' single-strand endonuclease activity.</text>
</comment>
<dbReference type="InterPro" id="IPR004843">
    <property type="entry name" value="Calcineurin-like_PHP"/>
</dbReference>
<feature type="domain" description="Calcineurin-like phosphoesterase" evidence="7">
    <location>
        <begin position="1"/>
        <end position="224"/>
    </location>
</feature>
<evidence type="ECO:0000313" key="9">
    <source>
        <dbReference type="Proteomes" id="UP001247542"/>
    </source>
</evidence>
<dbReference type="Gene3D" id="3.60.21.10">
    <property type="match status" value="1"/>
</dbReference>
<accession>A0ABU3IAH8</accession>
<comment type="caution">
    <text evidence="8">The sequence shown here is derived from an EMBL/GenBank/DDBJ whole genome shotgun (WGS) entry which is preliminary data.</text>
</comment>
<protein>
    <recommendedName>
        <fullName evidence="2 6">Nuclease SbcCD subunit D</fullName>
    </recommendedName>
</protein>
<dbReference type="PANTHER" id="PTHR30337">
    <property type="entry name" value="COMPONENT OF ATP-DEPENDENT DSDNA EXONUCLEASE"/>
    <property type="match status" value="1"/>
</dbReference>
<evidence type="ECO:0000256" key="4">
    <source>
        <dbReference type="ARBA" id="ARBA00022801"/>
    </source>
</evidence>
<evidence type="ECO:0000313" key="8">
    <source>
        <dbReference type="EMBL" id="MDT3767356.1"/>
    </source>
</evidence>
<evidence type="ECO:0000259" key="7">
    <source>
        <dbReference type="Pfam" id="PF00149"/>
    </source>
</evidence>
<evidence type="ECO:0000256" key="3">
    <source>
        <dbReference type="ARBA" id="ARBA00022722"/>
    </source>
</evidence>
<keyword evidence="3 6" id="KW-0540">Nuclease</keyword>
<organism evidence="8 9">
    <name type="scientific">Gleimia hominis</name>
    <dbReference type="NCBI Taxonomy" id="595468"/>
    <lineage>
        <taxon>Bacteria</taxon>
        <taxon>Bacillati</taxon>
        <taxon>Actinomycetota</taxon>
        <taxon>Actinomycetes</taxon>
        <taxon>Actinomycetales</taxon>
        <taxon>Actinomycetaceae</taxon>
        <taxon>Gleimia</taxon>
    </lineage>
</organism>
<keyword evidence="5 6" id="KW-0269">Exonuclease</keyword>
<sequence length="385" mass="42593">MKFIHTSDWHLGRTLANYPLQSFQEQFLDHFVDLVTHERPDAVLLAGDVFDRAIAPQSAMVLLEDTLRRLAELTQVVMISGNHDAPVRLGYGSSLYTDRVRVFIRCAQVGTPVSFGDVHVYPVPFLEPDEARFELAPSLDEPLPRTHDDVMAAALRRIDADLSARGGVGIAMVHAFVAGSKTSESERDIAVGGSQASYPETFARMGSNAPASQLAYVAAGHLHRAQQLHAGGTPIRYCGTPLPYSFSEANYAHSTTIVTVTGKDVSIRTVPVPQPYQLVNLRGSLQEVLNQPVVSNAFYSIELTDPIRPERAYEQVKNRFETALVVRHTGTVPVDQAPQRRNLDPTDLVAAFFETTLDRNLSPSERILVRDTWEQVRKEEHNASA</sequence>
<dbReference type="CDD" id="cd00840">
    <property type="entry name" value="MPP_Mre11_N"/>
    <property type="match status" value="1"/>
</dbReference>
<dbReference type="InterPro" id="IPR029052">
    <property type="entry name" value="Metallo-depent_PP-like"/>
</dbReference>
<dbReference type="InterPro" id="IPR041796">
    <property type="entry name" value="Mre11_N"/>
</dbReference>
<keyword evidence="4 6" id="KW-0378">Hydrolase</keyword>
<proteinExistence type="inferred from homology"/>
<dbReference type="RefSeq" id="WP_313272834.1">
    <property type="nucleotide sequence ID" value="NZ_JASXSX010000001.1"/>
</dbReference>
<name>A0ABU3IAH8_9ACTO</name>
<evidence type="ECO:0000256" key="1">
    <source>
        <dbReference type="ARBA" id="ARBA00010555"/>
    </source>
</evidence>
<gene>
    <name evidence="6" type="primary">sbcD</name>
    <name evidence="8" type="ORF">QS713_04655</name>
</gene>
<evidence type="ECO:0000256" key="6">
    <source>
        <dbReference type="RuleBase" id="RU363069"/>
    </source>
</evidence>
<keyword evidence="6" id="KW-0233">DNA recombination</keyword>
<evidence type="ECO:0000256" key="5">
    <source>
        <dbReference type="ARBA" id="ARBA00022839"/>
    </source>
</evidence>
<dbReference type="InterPro" id="IPR050535">
    <property type="entry name" value="DNA_Repair-Maintenance_Comp"/>
</dbReference>
<evidence type="ECO:0000256" key="2">
    <source>
        <dbReference type="ARBA" id="ARBA00013365"/>
    </source>
</evidence>
<dbReference type="Pfam" id="PF00149">
    <property type="entry name" value="Metallophos"/>
    <property type="match status" value="1"/>
</dbReference>
<dbReference type="GO" id="GO:0004527">
    <property type="term" value="F:exonuclease activity"/>
    <property type="evidence" value="ECO:0007669"/>
    <property type="project" value="UniProtKB-KW"/>
</dbReference>
<comment type="similarity">
    <text evidence="1 6">Belongs to the SbcD family.</text>
</comment>
<keyword evidence="6" id="KW-0255">Endonuclease</keyword>
<keyword evidence="9" id="KW-1185">Reference proteome</keyword>
<dbReference type="PANTHER" id="PTHR30337:SF0">
    <property type="entry name" value="NUCLEASE SBCCD SUBUNIT D"/>
    <property type="match status" value="1"/>
</dbReference>
<dbReference type="InterPro" id="IPR004593">
    <property type="entry name" value="SbcD"/>
</dbReference>
<dbReference type="EMBL" id="JASXSX010000001">
    <property type="protein sequence ID" value="MDT3767356.1"/>
    <property type="molecule type" value="Genomic_DNA"/>
</dbReference>
<dbReference type="Proteomes" id="UP001247542">
    <property type="component" value="Unassembled WGS sequence"/>
</dbReference>
<dbReference type="NCBIfam" id="TIGR00619">
    <property type="entry name" value="sbcd"/>
    <property type="match status" value="1"/>
</dbReference>
<comment type="subunit">
    <text evidence="6">Heterodimer of SbcC and SbcD.</text>
</comment>
<reference evidence="8 9" key="1">
    <citation type="submission" date="2023-06" db="EMBL/GenBank/DDBJ databases">
        <title>Draft genome sequence of Gleimia hominis type strain CCUG 57540T.</title>
        <authorList>
            <person name="Salva-Serra F."/>
            <person name="Cardew S."/>
            <person name="Jensie Markopoulos S."/>
            <person name="Ohlen M."/>
            <person name="Inganas E."/>
            <person name="Svensson-Stadler L."/>
            <person name="Moore E.R.B."/>
        </authorList>
    </citation>
    <scope>NUCLEOTIDE SEQUENCE [LARGE SCALE GENOMIC DNA]</scope>
    <source>
        <strain evidence="8 9">CCUG 57540</strain>
    </source>
</reference>